<evidence type="ECO:0000313" key="2">
    <source>
        <dbReference type="EMBL" id="KAF2011319.1"/>
    </source>
</evidence>
<dbReference type="EMBL" id="ML978074">
    <property type="protein sequence ID" value="KAF2011319.1"/>
    <property type="molecule type" value="Genomic_DNA"/>
</dbReference>
<feature type="region of interest" description="Disordered" evidence="1">
    <location>
        <begin position="31"/>
        <end position="53"/>
    </location>
</feature>
<proteinExistence type="predicted"/>
<keyword evidence="3" id="KW-1185">Reference proteome</keyword>
<protein>
    <submittedName>
        <fullName evidence="2">Uncharacterized protein</fullName>
    </submittedName>
</protein>
<sequence length="53" mass="6029">MFIFACVQVCIYTQLPPAYIRKSIHYPLPSLPLPNPHKSMQKKTETPTPTTTV</sequence>
<name>A0A6A5XEL3_9PLEO</name>
<organism evidence="2 3">
    <name type="scientific">Aaosphaeria arxii CBS 175.79</name>
    <dbReference type="NCBI Taxonomy" id="1450172"/>
    <lineage>
        <taxon>Eukaryota</taxon>
        <taxon>Fungi</taxon>
        <taxon>Dikarya</taxon>
        <taxon>Ascomycota</taxon>
        <taxon>Pezizomycotina</taxon>
        <taxon>Dothideomycetes</taxon>
        <taxon>Pleosporomycetidae</taxon>
        <taxon>Pleosporales</taxon>
        <taxon>Pleosporales incertae sedis</taxon>
        <taxon>Aaosphaeria</taxon>
    </lineage>
</organism>
<reference evidence="2" key="1">
    <citation type="journal article" date="2020" name="Stud. Mycol.">
        <title>101 Dothideomycetes genomes: a test case for predicting lifestyles and emergence of pathogens.</title>
        <authorList>
            <person name="Haridas S."/>
            <person name="Albert R."/>
            <person name="Binder M."/>
            <person name="Bloem J."/>
            <person name="Labutti K."/>
            <person name="Salamov A."/>
            <person name="Andreopoulos B."/>
            <person name="Baker S."/>
            <person name="Barry K."/>
            <person name="Bills G."/>
            <person name="Bluhm B."/>
            <person name="Cannon C."/>
            <person name="Castanera R."/>
            <person name="Culley D."/>
            <person name="Daum C."/>
            <person name="Ezra D."/>
            <person name="Gonzalez J."/>
            <person name="Henrissat B."/>
            <person name="Kuo A."/>
            <person name="Liang C."/>
            <person name="Lipzen A."/>
            <person name="Lutzoni F."/>
            <person name="Magnuson J."/>
            <person name="Mondo S."/>
            <person name="Nolan M."/>
            <person name="Ohm R."/>
            <person name="Pangilinan J."/>
            <person name="Park H.-J."/>
            <person name="Ramirez L."/>
            <person name="Alfaro M."/>
            <person name="Sun H."/>
            <person name="Tritt A."/>
            <person name="Yoshinaga Y."/>
            <person name="Zwiers L.-H."/>
            <person name="Turgeon B."/>
            <person name="Goodwin S."/>
            <person name="Spatafora J."/>
            <person name="Crous P."/>
            <person name="Grigoriev I."/>
        </authorList>
    </citation>
    <scope>NUCLEOTIDE SEQUENCE</scope>
    <source>
        <strain evidence="2">CBS 175.79</strain>
    </source>
</reference>
<dbReference type="AlphaFoldDB" id="A0A6A5XEL3"/>
<gene>
    <name evidence="2" type="ORF">BU24DRAFT_278552</name>
</gene>
<accession>A0A6A5XEL3</accession>
<dbReference type="GeneID" id="54280073"/>
<dbReference type="RefSeq" id="XP_033379658.1">
    <property type="nucleotide sequence ID" value="XM_033522676.1"/>
</dbReference>
<evidence type="ECO:0000313" key="3">
    <source>
        <dbReference type="Proteomes" id="UP000799778"/>
    </source>
</evidence>
<evidence type="ECO:0000256" key="1">
    <source>
        <dbReference type="SAM" id="MobiDB-lite"/>
    </source>
</evidence>
<dbReference type="Proteomes" id="UP000799778">
    <property type="component" value="Unassembled WGS sequence"/>
</dbReference>